<evidence type="ECO:0000313" key="2">
    <source>
        <dbReference type="EMBL" id="SFF65114.1"/>
    </source>
</evidence>
<gene>
    <name evidence="2" type="ORF">SAMN05421541_116151</name>
</gene>
<evidence type="ECO:0008006" key="4">
    <source>
        <dbReference type="Google" id="ProtNLM"/>
    </source>
</evidence>
<feature type="transmembrane region" description="Helical" evidence="1">
    <location>
        <begin position="113"/>
        <end position="137"/>
    </location>
</feature>
<dbReference type="EMBL" id="FONV01000016">
    <property type="protein sequence ID" value="SFF65114.1"/>
    <property type="molecule type" value="Genomic_DNA"/>
</dbReference>
<feature type="transmembrane region" description="Helical" evidence="1">
    <location>
        <begin position="32"/>
        <end position="52"/>
    </location>
</feature>
<feature type="transmembrane region" description="Helical" evidence="1">
    <location>
        <begin position="271"/>
        <end position="292"/>
    </location>
</feature>
<evidence type="ECO:0000313" key="3">
    <source>
        <dbReference type="Proteomes" id="UP000199645"/>
    </source>
</evidence>
<keyword evidence="1" id="KW-0472">Membrane</keyword>
<dbReference type="STRING" id="35752.SAMN05421541_116151"/>
<keyword evidence="1" id="KW-0812">Transmembrane</keyword>
<keyword evidence="3" id="KW-1185">Reference proteome</keyword>
<feature type="transmembrane region" description="Helical" evidence="1">
    <location>
        <begin position="184"/>
        <end position="201"/>
    </location>
</feature>
<dbReference type="RefSeq" id="WP_093620583.1">
    <property type="nucleotide sequence ID" value="NZ_BOMT01000086.1"/>
</dbReference>
<feature type="transmembrane region" description="Helical" evidence="1">
    <location>
        <begin position="64"/>
        <end position="85"/>
    </location>
</feature>
<evidence type="ECO:0000256" key="1">
    <source>
        <dbReference type="SAM" id="Phobius"/>
    </source>
</evidence>
<dbReference type="Proteomes" id="UP000199645">
    <property type="component" value="Unassembled WGS sequence"/>
</dbReference>
<dbReference type="OrthoDB" id="3516719at2"/>
<feature type="transmembrane region" description="Helical" evidence="1">
    <location>
        <begin position="157"/>
        <end position="177"/>
    </location>
</feature>
<reference evidence="2 3" key="1">
    <citation type="submission" date="2016-10" db="EMBL/GenBank/DDBJ databases">
        <authorList>
            <person name="de Groot N.N."/>
        </authorList>
    </citation>
    <scope>NUCLEOTIDE SEQUENCE [LARGE SCALE GENOMIC DNA]</scope>
    <source>
        <strain evidence="2 3">DSM 43019</strain>
    </source>
</reference>
<sequence>MSAPPASAATAGRARAWTPAARRLGVVEARRMLRHPAYPIVMLYAVMFAVTVRANNEGGPTANFAYSVVSVSVLLIYAPLTFVAANRVAATTYRSQVRDVLDATPVDDRQRTVGAVVGLLLGPVVVGLGGALVLLMIGESASPLAPANDRVYQRTPLEYLQVPAIVLGAGLLGIAVARWLPWPGMLPLTAIALWLGTIVMYDQHFIVYETTTYEVVPARTWFALWPVWFVDMGGMLPRQPLAQEMWHLAYLLGLGVLAGIAALLRTDGPRRALYVTAGGAVVVTAVAAWLQLG</sequence>
<dbReference type="AlphaFoldDB" id="A0A1I2KDS0"/>
<feature type="transmembrane region" description="Helical" evidence="1">
    <location>
        <begin position="245"/>
        <end position="264"/>
    </location>
</feature>
<organism evidence="2 3">
    <name type="scientific">Actinoplanes philippinensis</name>
    <dbReference type="NCBI Taxonomy" id="35752"/>
    <lineage>
        <taxon>Bacteria</taxon>
        <taxon>Bacillati</taxon>
        <taxon>Actinomycetota</taxon>
        <taxon>Actinomycetes</taxon>
        <taxon>Micromonosporales</taxon>
        <taxon>Micromonosporaceae</taxon>
        <taxon>Actinoplanes</taxon>
    </lineage>
</organism>
<protein>
    <recommendedName>
        <fullName evidence="4">ABC-2 type transport system permease protein</fullName>
    </recommendedName>
</protein>
<keyword evidence="1" id="KW-1133">Transmembrane helix</keyword>
<proteinExistence type="predicted"/>
<name>A0A1I2KDS0_9ACTN</name>
<accession>A0A1I2KDS0</accession>